<name>A0ABW0WD84_STRNO</name>
<feature type="region of interest" description="Disordered" evidence="1">
    <location>
        <begin position="1"/>
        <end position="43"/>
    </location>
</feature>
<dbReference type="Pfam" id="PF13845">
    <property type="entry name" value="Septum_form"/>
    <property type="match status" value="1"/>
</dbReference>
<feature type="domain" description="Septum formation-related" evidence="4">
    <location>
        <begin position="140"/>
        <end position="239"/>
    </location>
</feature>
<evidence type="ECO:0000256" key="2">
    <source>
        <dbReference type="SAM" id="Phobius"/>
    </source>
</evidence>
<keyword evidence="6" id="KW-1185">Reference proteome</keyword>
<keyword evidence="2" id="KW-0472">Membrane</keyword>
<evidence type="ECO:0000259" key="4">
    <source>
        <dbReference type="Pfam" id="PF13845"/>
    </source>
</evidence>
<evidence type="ECO:0000313" key="5">
    <source>
        <dbReference type="EMBL" id="MFC5655398.1"/>
    </source>
</evidence>
<keyword evidence="2" id="KW-1133">Transmembrane helix</keyword>
<accession>A0ABW0WD84</accession>
<evidence type="ECO:0000256" key="1">
    <source>
        <dbReference type="SAM" id="MobiDB-lite"/>
    </source>
</evidence>
<protein>
    <submittedName>
        <fullName evidence="5">DUF4190 domain-containing protein</fullName>
    </submittedName>
</protein>
<dbReference type="InterPro" id="IPR026004">
    <property type="entry name" value="Septum_form"/>
</dbReference>
<sequence>MSIPPPSGPHQPEGSAPPPQGPYGPPPYPRPPHASPGPPAYQPWTQGYRPHAVPAPVNGLAIASLVLGALCFLPGVGLVLGLAGLRQIRRRGERGTGLAVGGAVLSGVGLLLWALLFATGGASALWHGIKEGARDGATASLTEGQCFNAPGGALSGVTYDVDTVPCTGAHDGEAFAVFRLPGGGPYPGDDAVTESADQRCQALRDGYAMDGWAVPGYVDVYFLTPTEESWDAGDREVTCVFGHTDEGGDLTGTLRNDETDLDADQVAYLKAAHVLNAALETAPDEEYAEDDLPGHRAWAGRVSAALGEQARMLRAHSWPADAAGPVTALTADLDKARAEWAEAAAAGDADTFTTHYDNGLDLIDPVRAVFVRSVLGLATTPPTAADDAGRGSGMQV</sequence>
<dbReference type="Proteomes" id="UP001596065">
    <property type="component" value="Unassembled WGS sequence"/>
</dbReference>
<feature type="compositionally biased region" description="Pro residues" evidence="1">
    <location>
        <begin position="1"/>
        <end position="41"/>
    </location>
</feature>
<feature type="transmembrane region" description="Helical" evidence="2">
    <location>
        <begin position="60"/>
        <end position="85"/>
    </location>
</feature>
<feature type="transmembrane region" description="Helical" evidence="2">
    <location>
        <begin position="97"/>
        <end position="118"/>
    </location>
</feature>
<dbReference type="RefSeq" id="WP_344348301.1">
    <property type="nucleotide sequence ID" value="NZ_BAAASM010000015.1"/>
</dbReference>
<evidence type="ECO:0000313" key="6">
    <source>
        <dbReference type="Proteomes" id="UP001596065"/>
    </source>
</evidence>
<feature type="domain" description="DUF4190" evidence="3">
    <location>
        <begin position="60"/>
        <end position="116"/>
    </location>
</feature>
<dbReference type="EMBL" id="JBHSOE010000009">
    <property type="protein sequence ID" value="MFC5655398.1"/>
    <property type="molecule type" value="Genomic_DNA"/>
</dbReference>
<proteinExistence type="predicted"/>
<gene>
    <name evidence="5" type="ORF">ACFP3J_07825</name>
</gene>
<dbReference type="InterPro" id="IPR025241">
    <property type="entry name" value="DUF4190"/>
</dbReference>
<reference evidence="6" key="1">
    <citation type="journal article" date="2019" name="Int. J. Syst. Evol. Microbiol.">
        <title>The Global Catalogue of Microorganisms (GCM) 10K type strain sequencing project: providing services to taxonomists for standard genome sequencing and annotation.</title>
        <authorList>
            <consortium name="The Broad Institute Genomics Platform"/>
            <consortium name="The Broad Institute Genome Sequencing Center for Infectious Disease"/>
            <person name="Wu L."/>
            <person name="Ma J."/>
        </authorList>
    </citation>
    <scope>NUCLEOTIDE SEQUENCE [LARGE SCALE GENOMIC DNA]</scope>
    <source>
        <strain evidence="6">KCTC 5701</strain>
    </source>
</reference>
<comment type="caution">
    <text evidence="5">The sequence shown here is derived from an EMBL/GenBank/DDBJ whole genome shotgun (WGS) entry which is preliminary data.</text>
</comment>
<keyword evidence="2" id="KW-0812">Transmembrane</keyword>
<organism evidence="5 6">
    <name type="scientific">Streptomyces nogalater</name>
    <dbReference type="NCBI Taxonomy" id="38314"/>
    <lineage>
        <taxon>Bacteria</taxon>
        <taxon>Bacillati</taxon>
        <taxon>Actinomycetota</taxon>
        <taxon>Actinomycetes</taxon>
        <taxon>Kitasatosporales</taxon>
        <taxon>Streptomycetaceae</taxon>
        <taxon>Streptomyces</taxon>
    </lineage>
</organism>
<evidence type="ECO:0000259" key="3">
    <source>
        <dbReference type="Pfam" id="PF13828"/>
    </source>
</evidence>
<dbReference type="Pfam" id="PF13828">
    <property type="entry name" value="DUF4190"/>
    <property type="match status" value="1"/>
</dbReference>